<organism evidence="2 3">
    <name type="scientific">Candidatus Avidehalobacter gallistercoris</name>
    <dbReference type="NCBI Taxonomy" id="2840694"/>
    <lineage>
        <taxon>Bacteria</taxon>
        <taxon>Bacillati</taxon>
        <taxon>Bacillota</taxon>
        <taxon>Clostridia</taxon>
        <taxon>Eubacteriales</taxon>
        <taxon>Peptococcaceae</taxon>
        <taxon>Peptococcaceae incertae sedis</taxon>
        <taxon>Candidatus Avidehalobacter</taxon>
    </lineage>
</organism>
<dbReference type="EMBL" id="DVMH01000021">
    <property type="protein sequence ID" value="HIU10393.1"/>
    <property type="molecule type" value="Genomic_DNA"/>
</dbReference>
<protein>
    <submittedName>
        <fullName evidence="2">Uncharacterized protein</fullName>
    </submittedName>
</protein>
<name>A0A9D1KYK1_9FIRM</name>
<comment type="caution">
    <text evidence="2">The sequence shown here is derived from an EMBL/GenBank/DDBJ whole genome shotgun (WGS) entry which is preliminary data.</text>
</comment>
<gene>
    <name evidence="2" type="ORF">IAB00_03995</name>
</gene>
<accession>A0A9D1KYK1</accession>
<dbReference type="AlphaFoldDB" id="A0A9D1KYK1"/>
<sequence>MGLSAFNRVREQRAREAAIADKEAQKKQAAKEKADRAAAGAASKLIAAIDTENPDAVSVVGARVSYNALTADQTALVDNTDKLAQAEKDLLKRLVSSAGETEKPPAKKKQAQGQ</sequence>
<evidence type="ECO:0000313" key="3">
    <source>
        <dbReference type="Proteomes" id="UP000824124"/>
    </source>
</evidence>
<reference evidence="2" key="2">
    <citation type="journal article" date="2021" name="PeerJ">
        <title>Extensive microbial diversity within the chicken gut microbiome revealed by metagenomics and culture.</title>
        <authorList>
            <person name="Gilroy R."/>
            <person name="Ravi A."/>
            <person name="Getino M."/>
            <person name="Pursley I."/>
            <person name="Horton D.L."/>
            <person name="Alikhan N.F."/>
            <person name="Baker D."/>
            <person name="Gharbi K."/>
            <person name="Hall N."/>
            <person name="Watson M."/>
            <person name="Adriaenssens E.M."/>
            <person name="Foster-Nyarko E."/>
            <person name="Jarju S."/>
            <person name="Secka A."/>
            <person name="Antonio M."/>
            <person name="Oren A."/>
            <person name="Chaudhuri R.R."/>
            <person name="La Ragione R."/>
            <person name="Hildebrand F."/>
            <person name="Pallen M.J."/>
        </authorList>
    </citation>
    <scope>NUCLEOTIDE SEQUENCE</scope>
    <source>
        <strain evidence="2">2830</strain>
    </source>
</reference>
<evidence type="ECO:0000256" key="1">
    <source>
        <dbReference type="SAM" id="MobiDB-lite"/>
    </source>
</evidence>
<evidence type="ECO:0000313" key="2">
    <source>
        <dbReference type="EMBL" id="HIU10393.1"/>
    </source>
</evidence>
<proteinExistence type="predicted"/>
<reference evidence="2" key="1">
    <citation type="submission" date="2020-10" db="EMBL/GenBank/DDBJ databases">
        <authorList>
            <person name="Gilroy R."/>
        </authorList>
    </citation>
    <scope>NUCLEOTIDE SEQUENCE</scope>
    <source>
        <strain evidence="2">2830</strain>
    </source>
</reference>
<feature type="region of interest" description="Disordered" evidence="1">
    <location>
        <begin position="95"/>
        <end position="114"/>
    </location>
</feature>
<dbReference type="Proteomes" id="UP000824124">
    <property type="component" value="Unassembled WGS sequence"/>
</dbReference>